<evidence type="ECO:0000256" key="3">
    <source>
        <dbReference type="ARBA" id="ARBA00022475"/>
    </source>
</evidence>
<evidence type="ECO:0000256" key="1">
    <source>
        <dbReference type="ARBA" id="ARBA00004651"/>
    </source>
</evidence>
<feature type="transmembrane region" description="Helical" evidence="11">
    <location>
        <begin position="6"/>
        <end position="25"/>
    </location>
</feature>
<dbReference type="InterPro" id="IPR036318">
    <property type="entry name" value="FAD-bd_PCMH-like_sf"/>
</dbReference>
<dbReference type="OrthoDB" id="9797674at2"/>
<evidence type="ECO:0000256" key="5">
    <source>
        <dbReference type="ARBA" id="ARBA00022737"/>
    </source>
</evidence>
<feature type="domain" description="CBS" evidence="12">
    <location>
        <begin position="208"/>
        <end position="269"/>
    </location>
</feature>
<evidence type="ECO:0000259" key="13">
    <source>
        <dbReference type="PROSITE" id="PS51846"/>
    </source>
</evidence>
<dbReference type="PROSITE" id="PS51371">
    <property type="entry name" value="CBS"/>
    <property type="match status" value="2"/>
</dbReference>
<evidence type="ECO:0000313" key="14">
    <source>
        <dbReference type="EMBL" id="PSF07410.1"/>
    </source>
</evidence>
<dbReference type="GO" id="GO:0050660">
    <property type="term" value="F:flavin adenine dinucleotide binding"/>
    <property type="evidence" value="ECO:0007669"/>
    <property type="project" value="InterPro"/>
</dbReference>
<dbReference type="InterPro" id="IPR044751">
    <property type="entry name" value="Ion_transp-like_CBS"/>
</dbReference>
<keyword evidence="8 10" id="KW-0472">Membrane</keyword>
<evidence type="ECO:0000256" key="10">
    <source>
        <dbReference type="PROSITE-ProRule" id="PRU01193"/>
    </source>
</evidence>
<reference evidence="14 15" key="1">
    <citation type="submission" date="2018-03" db="EMBL/GenBank/DDBJ databases">
        <title>Marinobacter brunus sp. nov., a marine bacterium of Gamma-proteobacteria isolated from the surface seawater of the South China Sea.</title>
        <authorList>
            <person name="Cheng H."/>
            <person name="Wu Y.-H."/>
            <person name="Xamxidin M."/>
            <person name="Xu X.-W."/>
        </authorList>
    </citation>
    <scope>NUCLEOTIDE SEQUENCE [LARGE SCALE GENOMIC DNA]</scope>
    <source>
        <strain evidence="14 15">JCM 30472</strain>
    </source>
</reference>
<proteinExistence type="inferred from homology"/>
<comment type="similarity">
    <text evidence="2">Belongs to the UPF0053 family.</text>
</comment>
<dbReference type="GO" id="GO:0005886">
    <property type="term" value="C:plasma membrane"/>
    <property type="evidence" value="ECO:0007669"/>
    <property type="project" value="UniProtKB-SubCell"/>
</dbReference>
<gene>
    <name evidence="14" type="ORF">C7H08_13200</name>
</gene>
<evidence type="ECO:0000256" key="11">
    <source>
        <dbReference type="SAM" id="Phobius"/>
    </source>
</evidence>
<keyword evidence="4 10" id="KW-0812">Transmembrane</keyword>
<evidence type="ECO:0000259" key="12">
    <source>
        <dbReference type="PROSITE" id="PS51371"/>
    </source>
</evidence>
<dbReference type="SUPFAM" id="SSF56176">
    <property type="entry name" value="FAD-binding/transporter-associated domain-like"/>
    <property type="match status" value="1"/>
</dbReference>
<feature type="transmembrane region" description="Helical" evidence="11">
    <location>
        <begin position="92"/>
        <end position="112"/>
    </location>
</feature>
<dbReference type="Gene3D" id="3.10.580.10">
    <property type="entry name" value="CBS-domain"/>
    <property type="match status" value="1"/>
</dbReference>
<feature type="domain" description="CBS" evidence="12">
    <location>
        <begin position="274"/>
        <end position="330"/>
    </location>
</feature>
<evidence type="ECO:0000256" key="4">
    <source>
        <dbReference type="ARBA" id="ARBA00022692"/>
    </source>
</evidence>
<evidence type="ECO:0000313" key="15">
    <source>
        <dbReference type="Proteomes" id="UP000238385"/>
    </source>
</evidence>
<dbReference type="CDD" id="cd04590">
    <property type="entry name" value="CBS_pair_CorC_HlyC_assoc"/>
    <property type="match status" value="1"/>
</dbReference>
<comment type="subcellular location">
    <subcellularLocation>
        <location evidence="1">Cell membrane</location>
        <topology evidence="1">Multi-pass membrane protein</topology>
    </subcellularLocation>
</comment>
<feature type="domain" description="CNNM transmembrane" evidence="13">
    <location>
        <begin position="2"/>
        <end position="197"/>
    </location>
</feature>
<dbReference type="InterPro" id="IPR005170">
    <property type="entry name" value="Transptr-assoc_dom"/>
</dbReference>
<dbReference type="SUPFAM" id="SSF54631">
    <property type="entry name" value="CBS-domain pair"/>
    <property type="match status" value="1"/>
</dbReference>
<dbReference type="PANTHER" id="PTHR22777">
    <property type="entry name" value="HEMOLYSIN-RELATED"/>
    <property type="match status" value="1"/>
</dbReference>
<accession>A0A2T1KBH6</accession>
<keyword evidence="3" id="KW-1003">Cell membrane</keyword>
<dbReference type="PANTHER" id="PTHR22777:SF32">
    <property type="entry name" value="UPF0053 INNER MEMBRANE PROTEIN YFJD"/>
    <property type="match status" value="1"/>
</dbReference>
<keyword evidence="6 10" id="KW-1133">Transmembrane helix</keyword>
<sequence length="432" mass="47586">MNETSLTALFILLAGLIILSAFFSSSETGMMSLNRYRLKHMAQTGHKGARRAQGLLSRTDQLIGVILIGNNFVNIFASSIATVIAIRIWGDAGIAIATILLTVVILIFAEVTPKTLAALFPEKIAFPASYVLGPLLKILYPLVWAVNLFTTGILRLLGVSSAQAGQDHLSREELRTVVNEAGALIPAKHKDMLVGILDLEKVTVNDIMVPRNEVIGIDLEDDTDTILRQLRSSQHTRLPVYKGDINNIQGILHLRSATKLLQEEEINKSMLMQLSQEPYFIPESTPLNTQLLNFQKGRRRFGIVVDEYGDVLGLATLEDILEEIVGEFTTDYSANSPDIIPQDDGTFIIDGGAAVRTINKSLSWKLPTDGPKTLNGLITETLENIPETNVCLKVGGHRVEVLQIKDNVVKAAIVHPKRRSKRHLSARKHKPT</sequence>
<dbReference type="Pfam" id="PF03471">
    <property type="entry name" value="CorC_HlyC"/>
    <property type="match status" value="1"/>
</dbReference>
<dbReference type="InterPro" id="IPR046342">
    <property type="entry name" value="CBS_dom_sf"/>
</dbReference>
<evidence type="ECO:0000256" key="7">
    <source>
        <dbReference type="ARBA" id="ARBA00023122"/>
    </source>
</evidence>
<dbReference type="SMART" id="SM01091">
    <property type="entry name" value="CorC_HlyC"/>
    <property type="match status" value="1"/>
</dbReference>
<dbReference type="NCBIfam" id="NF008604">
    <property type="entry name" value="PRK11573.1"/>
    <property type="match status" value="1"/>
</dbReference>
<keyword evidence="7 9" id="KW-0129">CBS domain</keyword>
<protein>
    <submittedName>
        <fullName evidence="14">Magnesium/cobalt efflux protein</fullName>
    </submittedName>
</protein>
<dbReference type="RefSeq" id="WP_106672705.1">
    <property type="nucleotide sequence ID" value="NZ_BMFE01000004.1"/>
</dbReference>
<dbReference type="Proteomes" id="UP000238385">
    <property type="component" value="Unassembled WGS sequence"/>
</dbReference>
<keyword evidence="15" id="KW-1185">Reference proteome</keyword>
<dbReference type="PROSITE" id="PS51846">
    <property type="entry name" value="CNNM"/>
    <property type="match status" value="1"/>
</dbReference>
<dbReference type="InterPro" id="IPR000644">
    <property type="entry name" value="CBS_dom"/>
</dbReference>
<evidence type="ECO:0000256" key="2">
    <source>
        <dbReference type="ARBA" id="ARBA00006337"/>
    </source>
</evidence>
<comment type="caution">
    <text evidence="14">The sequence shown here is derived from an EMBL/GenBank/DDBJ whole genome shotgun (WGS) entry which is preliminary data.</text>
</comment>
<keyword evidence="5" id="KW-0677">Repeat</keyword>
<evidence type="ECO:0000256" key="8">
    <source>
        <dbReference type="ARBA" id="ARBA00023136"/>
    </source>
</evidence>
<dbReference type="Gene3D" id="3.30.465.10">
    <property type="match status" value="1"/>
</dbReference>
<dbReference type="EMBL" id="PXNN01000016">
    <property type="protein sequence ID" value="PSF07410.1"/>
    <property type="molecule type" value="Genomic_DNA"/>
</dbReference>
<dbReference type="Pfam" id="PF01595">
    <property type="entry name" value="CNNM"/>
    <property type="match status" value="1"/>
</dbReference>
<feature type="transmembrane region" description="Helical" evidence="11">
    <location>
        <begin position="124"/>
        <end position="146"/>
    </location>
</feature>
<dbReference type="InterPro" id="IPR016169">
    <property type="entry name" value="FAD-bd_PCMH_sub2"/>
</dbReference>
<organism evidence="14 15">
    <name type="scientific">Marinobacter halophilus</name>
    <dbReference type="NCBI Taxonomy" id="1323740"/>
    <lineage>
        <taxon>Bacteria</taxon>
        <taxon>Pseudomonadati</taxon>
        <taxon>Pseudomonadota</taxon>
        <taxon>Gammaproteobacteria</taxon>
        <taxon>Pseudomonadales</taxon>
        <taxon>Marinobacteraceae</taxon>
        <taxon>Marinobacter</taxon>
    </lineage>
</organism>
<dbReference type="AlphaFoldDB" id="A0A2T1KBH6"/>
<feature type="transmembrane region" description="Helical" evidence="11">
    <location>
        <begin position="62"/>
        <end position="86"/>
    </location>
</feature>
<dbReference type="InterPro" id="IPR002550">
    <property type="entry name" value="CNNM"/>
</dbReference>
<name>A0A2T1KBH6_9GAMM</name>
<evidence type="ECO:0000256" key="9">
    <source>
        <dbReference type="PROSITE-ProRule" id="PRU00703"/>
    </source>
</evidence>
<dbReference type="Pfam" id="PF00571">
    <property type="entry name" value="CBS"/>
    <property type="match status" value="2"/>
</dbReference>
<evidence type="ECO:0000256" key="6">
    <source>
        <dbReference type="ARBA" id="ARBA00022989"/>
    </source>
</evidence>